<dbReference type="Proteomes" id="UP000886523">
    <property type="component" value="Unassembled WGS sequence"/>
</dbReference>
<dbReference type="EMBL" id="MU128910">
    <property type="protein sequence ID" value="KAF9520909.1"/>
    <property type="molecule type" value="Genomic_DNA"/>
</dbReference>
<comment type="caution">
    <text evidence="2">The sequence shown here is derived from an EMBL/GenBank/DDBJ whole genome shotgun (WGS) entry which is preliminary data.</text>
</comment>
<organism evidence="2 3">
    <name type="scientific">Hydnum rufescens UP504</name>
    <dbReference type="NCBI Taxonomy" id="1448309"/>
    <lineage>
        <taxon>Eukaryota</taxon>
        <taxon>Fungi</taxon>
        <taxon>Dikarya</taxon>
        <taxon>Basidiomycota</taxon>
        <taxon>Agaricomycotina</taxon>
        <taxon>Agaricomycetes</taxon>
        <taxon>Cantharellales</taxon>
        <taxon>Hydnaceae</taxon>
        <taxon>Hydnum</taxon>
    </lineage>
</organism>
<keyword evidence="3" id="KW-1185">Reference proteome</keyword>
<accession>A0A9P6BAR2</accession>
<feature type="transmembrane region" description="Helical" evidence="1">
    <location>
        <begin position="48"/>
        <end position="69"/>
    </location>
</feature>
<evidence type="ECO:0000256" key="1">
    <source>
        <dbReference type="SAM" id="Phobius"/>
    </source>
</evidence>
<reference evidence="2" key="1">
    <citation type="journal article" date="2020" name="Nat. Commun.">
        <title>Large-scale genome sequencing of mycorrhizal fungi provides insights into the early evolution of symbiotic traits.</title>
        <authorList>
            <person name="Miyauchi S."/>
            <person name="Kiss E."/>
            <person name="Kuo A."/>
            <person name="Drula E."/>
            <person name="Kohler A."/>
            <person name="Sanchez-Garcia M."/>
            <person name="Morin E."/>
            <person name="Andreopoulos B."/>
            <person name="Barry K.W."/>
            <person name="Bonito G."/>
            <person name="Buee M."/>
            <person name="Carver A."/>
            <person name="Chen C."/>
            <person name="Cichocki N."/>
            <person name="Clum A."/>
            <person name="Culley D."/>
            <person name="Crous P.W."/>
            <person name="Fauchery L."/>
            <person name="Girlanda M."/>
            <person name="Hayes R.D."/>
            <person name="Keri Z."/>
            <person name="LaButti K."/>
            <person name="Lipzen A."/>
            <person name="Lombard V."/>
            <person name="Magnuson J."/>
            <person name="Maillard F."/>
            <person name="Murat C."/>
            <person name="Nolan M."/>
            <person name="Ohm R.A."/>
            <person name="Pangilinan J."/>
            <person name="Pereira M.F."/>
            <person name="Perotto S."/>
            <person name="Peter M."/>
            <person name="Pfister S."/>
            <person name="Riley R."/>
            <person name="Sitrit Y."/>
            <person name="Stielow J.B."/>
            <person name="Szollosi G."/>
            <person name="Zifcakova L."/>
            <person name="Stursova M."/>
            <person name="Spatafora J.W."/>
            <person name="Tedersoo L."/>
            <person name="Vaario L.M."/>
            <person name="Yamada A."/>
            <person name="Yan M."/>
            <person name="Wang P."/>
            <person name="Xu J."/>
            <person name="Bruns T."/>
            <person name="Baldrian P."/>
            <person name="Vilgalys R."/>
            <person name="Dunand C."/>
            <person name="Henrissat B."/>
            <person name="Grigoriev I.V."/>
            <person name="Hibbett D."/>
            <person name="Nagy L.G."/>
            <person name="Martin F.M."/>
        </authorList>
    </citation>
    <scope>NUCLEOTIDE SEQUENCE</scope>
    <source>
        <strain evidence="2">UP504</strain>
    </source>
</reference>
<protein>
    <submittedName>
        <fullName evidence="2">Uncharacterized protein</fullName>
    </submittedName>
</protein>
<evidence type="ECO:0000313" key="2">
    <source>
        <dbReference type="EMBL" id="KAF9520909.1"/>
    </source>
</evidence>
<sequence>MIPTEPPGSGEASLALSLWFSLAEPLSTSPNQVLLVIHGVNDNGISYAHLWLIVFFCLFYSGHICPSVFQPR</sequence>
<keyword evidence="1" id="KW-0472">Membrane</keyword>
<gene>
    <name evidence="2" type="ORF">BS47DRAFT_1335588</name>
</gene>
<keyword evidence="1" id="KW-1133">Transmembrane helix</keyword>
<name>A0A9P6BAR2_9AGAM</name>
<evidence type="ECO:0000313" key="3">
    <source>
        <dbReference type="Proteomes" id="UP000886523"/>
    </source>
</evidence>
<keyword evidence="1" id="KW-0812">Transmembrane</keyword>
<proteinExistence type="predicted"/>
<dbReference type="AlphaFoldDB" id="A0A9P6BAR2"/>